<dbReference type="PROSITE" id="PS51019">
    <property type="entry name" value="REELIN"/>
    <property type="match status" value="1"/>
</dbReference>
<dbReference type="PANTHER" id="PTHR45828">
    <property type="entry name" value="CYTOCHROME B561/FERRIC REDUCTASE TRANSMEMBRANE"/>
    <property type="match status" value="1"/>
</dbReference>
<dbReference type="InterPro" id="IPR051237">
    <property type="entry name" value="Ferric-chelate_Red/DefProt"/>
</dbReference>
<dbReference type="STRING" id="543379.A0A232F6L5"/>
<evidence type="ECO:0000313" key="3">
    <source>
        <dbReference type="EMBL" id="OXU26079.1"/>
    </source>
</evidence>
<feature type="domain" description="Reelin" evidence="2">
    <location>
        <begin position="13"/>
        <end position="171"/>
    </location>
</feature>
<dbReference type="InterPro" id="IPR042307">
    <property type="entry name" value="Reeler_sf"/>
</dbReference>
<dbReference type="AlphaFoldDB" id="A0A232F6L5"/>
<accession>A0A232F6L5</accession>
<comment type="caution">
    <text evidence="3">The sequence shown here is derived from an EMBL/GenBank/DDBJ whole genome shotgun (WGS) entry which is preliminary data.</text>
</comment>
<dbReference type="InterPro" id="IPR002861">
    <property type="entry name" value="Reeler_dom"/>
</dbReference>
<dbReference type="EMBL" id="NNAY01000882">
    <property type="protein sequence ID" value="OXU26079.1"/>
    <property type="molecule type" value="Genomic_DNA"/>
</dbReference>
<protein>
    <recommendedName>
        <fullName evidence="2">Reelin domain-containing protein</fullName>
    </recommendedName>
</protein>
<name>A0A232F6L5_9HYME</name>
<sequence>MSIVSILMVLGLSAIASGFPDGAPVDACVKPRPNQPYHGQARPQPLSTSPYQLIASSDRYQPGSQITGEFSFSTFFAYLLPDFDEDIYIYILTVFSFVFSVRIQGGDFKGFFVQARDAQTNQWIGSWAQTPNTNVHSECSAVTHADPRDKQQATLVWNAPLNARPGTVYFT</sequence>
<proteinExistence type="predicted"/>
<dbReference type="CDD" id="cd08544">
    <property type="entry name" value="Reeler"/>
    <property type="match status" value="1"/>
</dbReference>
<feature type="signal peptide" evidence="1">
    <location>
        <begin position="1"/>
        <end position="18"/>
    </location>
</feature>
<reference evidence="3 4" key="1">
    <citation type="journal article" date="2017" name="Curr. Biol.">
        <title>The Evolution of Venom by Co-option of Single-Copy Genes.</title>
        <authorList>
            <person name="Martinson E.O."/>
            <person name="Mrinalini"/>
            <person name="Kelkar Y.D."/>
            <person name="Chang C.H."/>
            <person name="Werren J.H."/>
        </authorList>
    </citation>
    <scope>NUCLEOTIDE SEQUENCE [LARGE SCALE GENOMIC DNA]</scope>
    <source>
        <strain evidence="3 4">Alberta</strain>
        <tissue evidence="3">Whole body</tissue>
    </source>
</reference>
<feature type="chain" id="PRO_5013031387" description="Reelin domain-containing protein" evidence="1">
    <location>
        <begin position="19"/>
        <end position="171"/>
    </location>
</feature>
<dbReference type="OrthoDB" id="2419613at2759"/>
<gene>
    <name evidence="3" type="ORF">TSAR_000195</name>
</gene>
<evidence type="ECO:0000313" key="4">
    <source>
        <dbReference type="Proteomes" id="UP000215335"/>
    </source>
</evidence>
<dbReference type="Gene3D" id="2.60.40.4060">
    <property type="entry name" value="Reeler domain"/>
    <property type="match status" value="1"/>
</dbReference>
<evidence type="ECO:0000256" key="1">
    <source>
        <dbReference type="SAM" id="SignalP"/>
    </source>
</evidence>
<dbReference type="GO" id="GO:0016020">
    <property type="term" value="C:membrane"/>
    <property type="evidence" value="ECO:0007669"/>
    <property type="project" value="TreeGrafter"/>
</dbReference>
<dbReference type="Pfam" id="PF02014">
    <property type="entry name" value="Reeler"/>
    <property type="match status" value="1"/>
</dbReference>
<dbReference type="Proteomes" id="UP000215335">
    <property type="component" value="Unassembled WGS sequence"/>
</dbReference>
<dbReference type="PANTHER" id="PTHR45828:SF40">
    <property type="entry name" value="REELIN DOMAIN-CONTAINING PROTEIN"/>
    <property type="match status" value="1"/>
</dbReference>
<evidence type="ECO:0000259" key="2">
    <source>
        <dbReference type="PROSITE" id="PS51019"/>
    </source>
</evidence>
<keyword evidence="1" id="KW-0732">Signal</keyword>
<keyword evidence="4" id="KW-1185">Reference proteome</keyword>
<organism evidence="3 4">
    <name type="scientific">Trichomalopsis sarcophagae</name>
    <dbReference type="NCBI Taxonomy" id="543379"/>
    <lineage>
        <taxon>Eukaryota</taxon>
        <taxon>Metazoa</taxon>
        <taxon>Ecdysozoa</taxon>
        <taxon>Arthropoda</taxon>
        <taxon>Hexapoda</taxon>
        <taxon>Insecta</taxon>
        <taxon>Pterygota</taxon>
        <taxon>Neoptera</taxon>
        <taxon>Endopterygota</taxon>
        <taxon>Hymenoptera</taxon>
        <taxon>Apocrita</taxon>
        <taxon>Proctotrupomorpha</taxon>
        <taxon>Chalcidoidea</taxon>
        <taxon>Pteromalidae</taxon>
        <taxon>Pteromalinae</taxon>
        <taxon>Trichomalopsis</taxon>
    </lineage>
</organism>